<reference evidence="1 2" key="1">
    <citation type="submission" date="2021-06" db="EMBL/GenBank/DDBJ databases">
        <authorList>
            <person name="Sun Q."/>
            <person name="Li D."/>
        </authorList>
    </citation>
    <scope>NUCLEOTIDE SEQUENCE [LARGE SCALE GENOMIC DNA]</scope>
    <source>
        <strain evidence="1 2">MSJ-40</strain>
    </source>
</reference>
<protein>
    <submittedName>
        <fullName evidence="1">Glycerol dehydratase reactivase beta/small subunit family protein</fullName>
    </submittedName>
</protein>
<comment type="caution">
    <text evidence="1">The sequence shown here is derived from an EMBL/GenBank/DDBJ whole genome shotgun (WGS) entry which is preliminary data.</text>
</comment>
<evidence type="ECO:0000313" key="1">
    <source>
        <dbReference type="EMBL" id="MBU5437533.1"/>
    </source>
</evidence>
<dbReference type="PIRSF" id="PIRSF011503">
    <property type="entry name" value="DdrB_PduH"/>
    <property type="match status" value="1"/>
</dbReference>
<dbReference type="InterPro" id="IPR009192">
    <property type="entry name" value="Diol/glycerol_deHydtase_re_ssu"/>
</dbReference>
<organism evidence="1 2">
    <name type="scientific">Tissierella simiarum</name>
    <dbReference type="NCBI Taxonomy" id="2841534"/>
    <lineage>
        <taxon>Bacteria</taxon>
        <taxon>Bacillati</taxon>
        <taxon>Bacillota</taxon>
        <taxon>Tissierellia</taxon>
        <taxon>Tissierellales</taxon>
        <taxon>Tissierellaceae</taxon>
        <taxon>Tissierella</taxon>
    </lineage>
</organism>
<name>A0ABS6E3Q8_9FIRM</name>
<dbReference type="EMBL" id="JAHLPM010000004">
    <property type="protein sequence ID" value="MBU5437533.1"/>
    <property type="molecule type" value="Genomic_DNA"/>
</dbReference>
<dbReference type="InterPro" id="IPR003208">
    <property type="entry name" value="Dehydtase/Dehydtase_re"/>
</dbReference>
<keyword evidence="2" id="KW-1185">Reference proteome</keyword>
<sequence>MGVQVNLEIKPTIKVYYEKDSINKDEFKFLLYGIEEEGIPYEVHSMNIDDVTTLSYNASKDSRLGVGLGINKEEIALHYERLDKLSPLFRIKLQSDSHLLRSLGANAARLVKRMSFKKI</sequence>
<proteinExistence type="predicted"/>
<dbReference type="Proteomes" id="UP000749471">
    <property type="component" value="Unassembled WGS sequence"/>
</dbReference>
<evidence type="ECO:0000313" key="2">
    <source>
        <dbReference type="Proteomes" id="UP000749471"/>
    </source>
</evidence>
<dbReference type="RefSeq" id="WP_216517751.1">
    <property type="nucleotide sequence ID" value="NZ_JAHLPM010000004.1"/>
</dbReference>
<dbReference type="Pfam" id="PF02288">
    <property type="entry name" value="Dehydratase_MU"/>
    <property type="match status" value="1"/>
</dbReference>
<accession>A0ABS6E3Q8</accession>
<gene>
    <name evidence="1" type="ORF">KQI42_05915</name>
</gene>